<proteinExistence type="predicted"/>
<feature type="transmembrane region" description="Helical" evidence="1">
    <location>
        <begin position="141"/>
        <end position="162"/>
    </location>
</feature>
<feature type="transmembrane region" description="Helical" evidence="1">
    <location>
        <begin position="174"/>
        <end position="194"/>
    </location>
</feature>
<keyword evidence="1" id="KW-0472">Membrane</keyword>
<dbReference type="RefSeq" id="WP_343905094.1">
    <property type="nucleotide sequence ID" value="NZ_BAAAJE010000001.1"/>
</dbReference>
<dbReference type="EMBL" id="BAAAJE010000001">
    <property type="protein sequence ID" value="GAA1127124.1"/>
    <property type="molecule type" value="Genomic_DNA"/>
</dbReference>
<dbReference type="Pfam" id="PF09490">
    <property type="entry name" value="CbtA"/>
    <property type="match status" value="1"/>
</dbReference>
<gene>
    <name evidence="2" type="ORF">GCM10009606_03480</name>
</gene>
<sequence length="255" mass="26528">MSLWRTSLRASLLGGLAAGGVAAAFTLLVLEPTIKLALAIEDARSAAAHGHGDMVHETVLVTRGWQQVGGALAVLVSALLLSLIYSVVLTRFRRAWNVGELQGALLVALGCFAVFALAPGVKYPANPPAVGDPATVTERTTLYVGSVVLAALVAVAVLVVAGTARRHRWSATRTCWTVAAVMTAGGVLLFAGLPPSPDAIPADVGAGLVWRFRVQSLGMLALLWATIGLVSGTLLARQSRADRATAHARRALTSW</sequence>
<evidence type="ECO:0000256" key="1">
    <source>
        <dbReference type="SAM" id="Phobius"/>
    </source>
</evidence>
<dbReference type="InterPro" id="IPR012666">
    <property type="entry name" value="CbtA_put"/>
</dbReference>
<accession>A0ABN1U7N1</accession>
<reference evidence="2 3" key="1">
    <citation type="journal article" date="2019" name="Int. J. Syst. Evol. Microbiol.">
        <title>The Global Catalogue of Microorganisms (GCM) 10K type strain sequencing project: providing services to taxonomists for standard genome sequencing and annotation.</title>
        <authorList>
            <consortium name="The Broad Institute Genomics Platform"/>
            <consortium name="The Broad Institute Genome Sequencing Center for Infectious Disease"/>
            <person name="Wu L."/>
            <person name="Ma J."/>
        </authorList>
    </citation>
    <scope>NUCLEOTIDE SEQUENCE [LARGE SCALE GENOMIC DNA]</scope>
    <source>
        <strain evidence="2 3">JCM 11813</strain>
    </source>
</reference>
<feature type="transmembrane region" description="Helical" evidence="1">
    <location>
        <begin position="101"/>
        <end position="121"/>
    </location>
</feature>
<feature type="transmembrane region" description="Helical" evidence="1">
    <location>
        <begin position="68"/>
        <end position="89"/>
    </location>
</feature>
<protein>
    <submittedName>
        <fullName evidence="2">CbtA family protein</fullName>
    </submittedName>
</protein>
<organism evidence="2 3">
    <name type="scientific">Nocardioides aquiterrae</name>
    <dbReference type="NCBI Taxonomy" id="203799"/>
    <lineage>
        <taxon>Bacteria</taxon>
        <taxon>Bacillati</taxon>
        <taxon>Actinomycetota</taxon>
        <taxon>Actinomycetes</taxon>
        <taxon>Propionibacteriales</taxon>
        <taxon>Nocardioidaceae</taxon>
        <taxon>Nocardioides</taxon>
    </lineage>
</organism>
<keyword evidence="1" id="KW-1133">Transmembrane helix</keyword>
<keyword evidence="3" id="KW-1185">Reference proteome</keyword>
<keyword evidence="1" id="KW-0812">Transmembrane</keyword>
<name>A0ABN1U7N1_9ACTN</name>
<feature type="transmembrane region" description="Helical" evidence="1">
    <location>
        <begin position="214"/>
        <end position="236"/>
    </location>
</feature>
<evidence type="ECO:0000313" key="2">
    <source>
        <dbReference type="EMBL" id="GAA1127124.1"/>
    </source>
</evidence>
<comment type="caution">
    <text evidence="2">The sequence shown here is derived from an EMBL/GenBank/DDBJ whole genome shotgun (WGS) entry which is preliminary data.</text>
</comment>
<evidence type="ECO:0000313" key="3">
    <source>
        <dbReference type="Proteomes" id="UP001499979"/>
    </source>
</evidence>
<dbReference type="Proteomes" id="UP001499979">
    <property type="component" value="Unassembled WGS sequence"/>
</dbReference>